<protein>
    <recommendedName>
        <fullName evidence="4">HTH cro/C1-type domain-containing protein</fullName>
    </recommendedName>
</protein>
<sequence length="197" mass="21958">MEEVRRLRLAKGWNQNELAFHADLAPSVISLLETGKREPNATTLRKLAEALEVRIPDLFEDSGSGKASRRSSPEPSLFNGIEDQRRSSRFAKAIFATVDKCVVAMTTSDTDPRTAAGMVDVLLVLHESVFAPMDDDAVRQTLTDEEGDEILAVSERLIEAATTGIQRLEEAAEDADQEEDAKRMRERIREMTRRISA</sequence>
<organism evidence="5">
    <name type="scientific">uncultured Rubrobacteraceae bacterium</name>
    <dbReference type="NCBI Taxonomy" id="349277"/>
    <lineage>
        <taxon>Bacteria</taxon>
        <taxon>Bacillati</taxon>
        <taxon>Actinomycetota</taxon>
        <taxon>Rubrobacteria</taxon>
        <taxon>Rubrobacterales</taxon>
        <taxon>Rubrobacteraceae</taxon>
        <taxon>environmental samples</taxon>
    </lineage>
</organism>
<dbReference type="SUPFAM" id="SSF47413">
    <property type="entry name" value="lambda repressor-like DNA-binding domains"/>
    <property type="match status" value="1"/>
</dbReference>
<dbReference type="PANTHER" id="PTHR46797">
    <property type="entry name" value="HTH-TYPE TRANSCRIPTIONAL REGULATOR"/>
    <property type="match status" value="1"/>
</dbReference>
<dbReference type="Gene3D" id="1.10.260.40">
    <property type="entry name" value="lambda repressor-like DNA-binding domains"/>
    <property type="match status" value="1"/>
</dbReference>
<proteinExistence type="predicted"/>
<feature type="coiled-coil region" evidence="2">
    <location>
        <begin position="158"/>
        <end position="194"/>
    </location>
</feature>
<dbReference type="InterPro" id="IPR050807">
    <property type="entry name" value="TransReg_Diox_bact_type"/>
</dbReference>
<keyword evidence="1" id="KW-0238">DNA-binding</keyword>
<dbReference type="GO" id="GO:0003700">
    <property type="term" value="F:DNA-binding transcription factor activity"/>
    <property type="evidence" value="ECO:0007669"/>
    <property type="project" value="TreeGrafter"/>
</dbReference>
<evidence type="ECO:0000313" key="5">
    <source>
        <dbReference type="EMBL" id="CAA9455845.1"/>
    </source>
</evidence>
<dbReference type="EMBL" id="CADCUW010000683">
    <property type="protein sequence ID" value="CAA9455845.1"/>
    <property type="molecule type" value="Genomic_DNA"/>
</dbReference>
<feature type="domain" description="HTH cro/C1-type" evidence="4">
    <location>
        <begin position="4"/>
        <end position="58"/>
    </location>
</feature>
<reference evidence="5" key="1">
    <citation type="submission" date="2020-02" db="EMBL/GenBank/DDBJ databases">
        <authorList>
            <person name="Meier V. D."/>
        </authorList>
    </citation>
    <scope>NUCLEOTIDE SEQUENCE</scope>
    <source>
        <strain evidence="5">AVDCRST_MAG01</strain>
    </source>
</reference>
<dbReference type="AlphaFoldDB" id="A0A6J4QV30"/>
<evidence type="ECO:0000256" key="2">
    <source>
        <dbReference type="SAM" id="Coils"/>
    </source>
</evidence>
<feature type="region of interest" description="Disordered" evidence="3">
    <location>
        <begin position="61"/>
        <end position="82"/>
    </location>
</feature>
<dbReference type="PROSITE" id="PS50943">
    <property type="entry name" value="HTH_CROC1"/>
    <property type="match status" value="1"/>
</dbReference>
<dbReference type="GO" id="GO:0003677">
    <property type="term" value="F:DNA binding"/>
    <property type="evidence" value="ECO:0007669"/>
    <property type="project" value="UniProtKB-KW"/>
</dbReference>
<evidence type="ECO:0000256" key="3">
    <source>
        <dbReference type="SAM" id="MobiDB-lite"/>
    </source>
</evidence>
<evidence type="ECO:0000259" key="4">
    <source>
        <dbReference type="PROSITE" id="PS50943"/>
    </source>
</evidence>
<keyword evidence="2" id="KW-0175">Coiled coil</keyword>
<dbReference type="GO" id="GO:0005829">
    <property type="term" value="C:cytosol"/>
    <property type="evidence" value="ECO:0007669"/>
    <property type="project" value="TreeGrafter"/>
</dbReference>
<evidence type="ECO:0000256" key="1">
    <source>
        <dbReference type="ARBA" id="ARBA00023125"/>
    </source>
</evidence>
<dbReference type="InterPro" id="IPR010982">
    <property type="entry name" value="Lambda_DNA-bd_dom_sf"/>
</dbReference>
<dbReference type="SMART" id="SM00530">
    <property type="entry name" value="HTH_XRE"/>
    <property type="match status" value="1"/>
</dbReference>
<dbReference type="PANTHER" id="PTHR46797:SF1">
    <property type="entry name" value="METHYLPHOSPHONATE SYNTHASE"/>
    <property type="match status" value="1"/>
</dbReference>
<dbReference type="InterPro" id="IPR001387">
    <property type="entry name" value="Cro/C1-type_HTH"/>
</dbReference>
<dbReference type="CDD" id="cd00093">
    <property type="entry name" value="HTH_XRE"/>
    <property type="match status" value="1"/>
</dbReference>
<gene>
    <name evidence="5" type="ORF">AVDCRST_MAG01-01-5178</name>
</gene>
<name>A0A6J4QV30_9ACTN</name>
<accession>A0A6J4QV30</accession>
<dbReference type="Pfam" id="PF01381">
    <property type="entry name" value="HTH_3"/>
    <property type="match status" value="1"/>
</dbReference>